<keyword evidence="4" id="KW-0418">Kinase</keyword>
<dbReference type="InterPro" id="IPR011009">
    <property type="entry name" value="Kinase-like_dom_sf"/>
</dbReference>
<dbReference type="InterPro" id="IPR001245">
    <property type="entry name" value="Ser-Thr/Tyr_kinase_cat_dom"/>
</dbReference>
<evidence type="ECO:0000259" key="3">
    <source>
        <dbReference type="PROSITE" id="PS50011"/>
    </source>
</evidence>
<dbReference type="SUPFAM" id="SSF56112">
    <property type="entry name" value="Protein kinase-like (PK-like)"/>
    <property type="match status" value="1"/>
</dbReference>
<dbReference type="AlphaFoldDB" id="A0A397UIZ0"/>
<dbReference type="GO" id="GO:0004672">
    <property type="term" value="F:protein kinase activity"/>
    <property type="evidence" value="ECO:0007669"/>
    <property type="project" value="InterPro"/>
</dbReference>
<name>A0A397UIZ0_9GLOM</name>
<dbReference type="PRINTS" id="PR00109">
    <property type="entry name" value="TYRKINASE"/>
</dbReference>
<evidence type="ECO:0000313" key="4">
    <source>
        <dbReference type="EMBL" id="RIB10104.1"/>
    </source>
</evidence>
<keyword evidence="1" id="KW-0547">Nucleotide-binding</keyword>
<dbReference type="PANTHER" id="PTHR44329">
    <property type="entry name" value="SERINE/THREONINE-PROTEIN KINASE TNNI3K-RELATED"/>
    <property type="match status" value="1"/>
</dbReference>
<evidence type="ECO:0000256" key="2">
    <source>
        <dbReference type="ARBA" id="ARBA00022840"/>
    </source>
</evidence>
<dbReference type="PROSITE" id="PS50011">
    <property type="entry name" value="PROTEIN_KINASE_DOM"/>
    <property type="match status" value="1"/>
</dbReference>
<evidence type="ECO:0000256" key="1">
    <source>
        <dbReference type="ARBA" id="ARBA00022741"/>
    </source>
</evidence>
<organism evidence="4 5">
    <name type="scientific">Gigaspora rosea</name>
    <dbReference type="NCBI Taxonomy" id="44941"/>
    <lineage>
        <taxon>Eukaryota</taxon>
        <taxon>Fungi</taxon>
        <taxon>Fungi incertae sedis</taxon>
        <taxon>Mucoromycota</taxon>
        <taxon>Glomeromycotina</taxon>
        <taxon>Glomeromycetes</taxon>
        <taxon>Diversisporales</taxon>
        <taxon>Gigasporaceae</taxon>
        <taxon>Gigaspora</taxon>
    </lineage>
</organism>
<comment type="caution">
    <text evidence="4">The sequence shown here is derived from an EMBL/GenBank/DDBJ whole genome shotgun (WGS) entry which is preliminary data.</text>
</comment>
<dbReference type="InterPro" id="IPR000719">
    <property type="entry name" value="Prot_kinase_dom"/>
</dbReference>
<dbReference type="GO" id="GO:0005524">
    <property type="term" value="F:ATP binding"/>
    <property type="evidence" value="ECO:0007669"/>
    <property type="project" value="UniProtKB-KW"/>
</dbReference>
<accession>A0A397UIZ0</accession>
<dbReference type="InterPro" id="IPR051681">
    <property type="entry name" value="Ser/Thr_Kinases-Pseudokinases"/>
</dbReference>
<keyword evidence="4" id="KW-0808">Transferase</keyword>
<feature type="domain" description="Protein kinase" evidence="3">
    <location>
        <begin position="1"/>
        <end position="186"/>
    </location>
</feature>
<keyword evidence="2" id="KW-0067">ATP-binding</keyword>
<dbReference type="Proteomes" id="UP000266673">
    <property type="component" value="Unassembled WGS sequence"/>
</dbReference>
<dbReference type="Gene3D" id="1.10.510.10">
    <property type="entry name" value="Transferase(Phosphotransferase) domain 1"/>
    <property type="match status" value="1"/>
</dbReference>
<dbReference type="GO" id="GO:0097527">
    <property type="term" value="P:necroptotic signaling pathway"/>
    <property type="evidence" value="ECO:0007669"/>
    <property type="project" value="TreeGrafter"/>
</dbReference>
<dbReference type="PANTHER" id="PTHR44329:SF298">
    <property type="entry name" value="MIXED LINEAGE KINASE DOMAIN-LIKE PROTEIN"/>
    <property type="match status" value="1"/>
</dbReference>
<keyword evidence="5" id="KW-1185">Reference proteome</keyword>
<dbReference type="EMBL" id="QKWP01001290">
    <property type="protein sequence ID" value="RIB10104.1"/>
    <property type="molecule type" value="Genomic_DNA"/>
</dbReference>
<gene>
    <name evidence="4" type="ORF">C2G38_1980292</name>
</gene>
<evidence type="ECO:0000313" key="5">
    <source>
        <dbReference type="Proteomes" id="UP000266673"/>
    </source>
</evidence>
<dbReference type="Pfam" id="PF07714">
    <property type="entry name" value="PK_Tyr_Ser-Thr"/>
    <property type="match status" value="1"/>
</dbReference>
<reference evidence="4 5" key="1">
    <citation type="submission" date="2018-06" db="EMBL/GenBank/DDBJ databases">
        <title>Comparative genomics reveals the genomic features of Rhizophagus irregularis, R. cerebriforme, R. diaphanum and Gigaspora rosea, and their symbiotic lifestyle signature.</title>
        <authorList>
            <person name="Morin E."/>
            <person name="San Clemente H."/>
            <person name="Chen E.C.H."/>
            <person name="De La Providencia I."/>
            <person name="Hainaut M."/>
            <person name="Kuo A."/>
            <person name="Kohler A."/>
            <person name="Murat C."/>
            <person name="Tang N."/>
            <person name="Roy S."/>
            <person name="Loubradou J."/>
            <person name="Henrissat B."/>
            <person name="Grigoriev I.V."/>
            <person name="Corradi N."/>
            <person name="Roux C."/>
            <person name="Martin F.M."/>
        </authorList>
    </citation>
    <scope>NUCLEOTIDE SEQUENCE [LARGE SCALE GENOMIC DNA]</scope>
    <source>
        <strain evidence="4 5">DAOM 194757</strain>
    </source>
</reference>
<dbReference type="STRING" id="44941.A0A397UIZ0"/>
<protein>
    <submittedName>
        <fullName evidence="4">Kinase-like domain-containing protein</fullName>
    </submittedName>
</protein>
<dbReference type="OrthoDB" id="4062651at2759"/>
<proteinExistence type="predicted"/>
<sequence>MLVLQFANGGNLRDYLSNSFNDLKWEDKFRMAKEIAQGLLYLHNKDIIHRDLHSKNILVHEGKMLIADFGLARYINDDPTISDNVIRGMPAYIEPQCFKNPSYARNKKSDIYSFGVILWEISSGKQPFQSFTSIEAIAIHVFQGHREKPVDDTPIQYAELYMQCWDDNPEKRPEMKTVFDKINKMISKPVNFNRSDTTIISMDSFERAISTQDINFIDYNQFKRNEYKIGSVHKYIWQRTELTVVFKRFDIDPNLDENVIQEFAYEVQYDNV</sequence>